<protein>
    <submittedName>
        <fullName evidence="1">Uncharacterized protein</fullName>
    </submittedName>
</protein>
<accession>A0ABD3HTB2</accession>
<comment type="caution">
    <text evidence="1">The sequence shown here is derived from an EMBL/GenBank/DDBJ whole genome shotgun (WGS) entry which is preliminary data.</text>
</comment>
<evidence type="ECO:0000313" key="2">
    <source>
        <dbReference type="Proteomes" id="UP001633002"/>
    </source>
</evidence>
<organism evidence="1 2">
    <name type="scientific">Riccia sorocarpa</name>
    <dbReference type="NCBI Taxonomy" id="122646"/>
    <lineage>
        <taxon>Eukaryota</taxon>
        <taxon>Viridiplantae</taxon>
        <taxon>Streptophyta</taxon>
        <taxon>Embryophyta</taxon>
        <taxon>Marchantiophyta</taxon>
        <taxon>Marchantiopsida</taxon>
        <taxon>Marchantiidae</taxon>
        <taxon>Marchantiales</taxon>
        <taxon>Ricciaceae</taxon>
        <taxon>Riccia</taxon>
    </lineage>
</organism>
<keyword evidence="2" id="KW-1185">Reference proteome</keyword>
<name>A0ABD3HTB2_9MARC</name>
<evidence type="ECO:0000313" key="1">
    <source>
        <dbReference type="EMBL" id="KAL3693879.1"/>
    </source>
</evidence>
<reference evidence="1 2" key="1">
    <citation type="submission" date="2024-09" db="EMBL/GenBank/DDBJ databases">
        <title>Chromosome-scale assembly of Riccia sorocarpa.</title>
        <authorList>
            <person name="Paukszto L."/>
        </authorList>
    </citation>
    <scope>NUCLEOTIDE SEQUENCE [LARGE SCALE GENOMIC DNA]</scope>
    <source>
        <strain evidence="1">LP-2024</strain>
        <tissue evidence="1">Aerial parts of the thallus</tissue>
    </source>
</reference>
<dbReference type="Proteomes" id="UP001633002">
    <property type="component" value="Unassembled WGS sequence"/>
</dbReference>
<gene>
    <name evidence="1" type="ORF">R1sor_007530</name>
</gene>
<dbReference type="AlphaFoldDB" id="A0ABD3HTB2"/>
<proteinExistence type="predicted"/>
<sequence length="225" mass="25402">MSDLQGQNTVLDQARQALRTGETSTGTKAVSLANIGRANDVQGLREECDCLQGNLERLEEKKAEFKKPKPKFVVPAREEALRLWHMLLQELDVAYRQTRMVHQDRWRDFALLGVASYAERHHPLLEVKDAMRRSGGKEDQSVYDIDTYWPTVCHSFDIEHSCTELCQDLGSHICTAYSNDGTAGWRYVHHIWIPLPKAVQEKMALADIEGQQLHAVSGGEAAESS</sequence>
<dbReference type="EMBL" id="JBJQOH010000003">
    <property type="protein sequence ID" value="KAL3693879.1"/>
    <property type="molecule type" value="Genomic_DNA"/>
</dbReference>